<dbReference type="PANTHER" id="PTHR12526">
    <property type="entry name" value="GLYCOSYLTRANSFERASE"/>
    <property type="match status" value="1"/>
</dbReference>
<name>A0A2T7BCZ5_9BACT</name>
<evidence type="ECO:0000259" key="1">
    <source>
        <dbReference type="Pfam" id="PF09314"/>
    </source>
</evidence>
<dbReference type="Proteomes" id="UP000244450">
    <property type="component" value="Unassembled WGS sequence"/>
</dbReference>
<dbReference type="PANTHER" id="PTHR12526:SF584">
    <property type="entry name" value="GLYCOSYLTRANSFERASE"/>
    <property type="match status" value="1"/>
</dbReference>
<dbReference type="Pfam" id="PF09314">
    <property type="entry name" value="DUF1972"/>
    <property type="match status" value="1"/>
</dbReference>
<organism evidence="2 3">
    <name type="scientific">Chitinophaga parva</name>
    <dbReference type="NCBI Taxonomy" id="2169414"/>
    <lineage>
        <taxon>Bacteria</taxon>
        <taxon>Pseudomonadati</taxon>
        <taxon>Bacteroidota</taxon>
        <taxon>Chitinophagia</taxon>
        <taxon>Chitinophagales</taxon>
        <taxon>Chitinophagaceae</taxon>
        <taxon>Chitinophaga</taxon>
    </lineage>
</organism>
<dbReference type="SUPFAM" id="SSF53756">
    <property type="entry name" value="UDP-Glycosyltransferase/glycogen phosphorylase"/>
    <property type="match status" value="1"/>
</dbReference>
<evidence type="ECO:0000313" key="2">
    <source>
        <dbReference type="EMBL" id="PUZ22969.1"/>
    </source>
</evidence>
<protein>
    <submittedName>
        <fullName evidence="2">Glycosyltransferase family 1 protein</fullName>
    </submittedName>
</protein>
<dbReference type="EMBL" id="QCYK01000003">
    <property type="protein sequence ID" value="PUZ22969.1"/>
    <property type="molecule type" value="Genomic_DNA"/>
</dbReference>
<keyword evidence="2" id="KW-0808">Transferase</keyword>
<dbReference type="GO" id="GO:0016740">
    <property type="term" value="F:transferase activity"/>
    <property type="evidence" value="ECO:0007669"/>
    <property type="project" value="UniProtKB-KW"/>
</dbReference>
<keyword evidence="3" id="KW-1185">Reference proteome</keyword>
<accession>A0A2T7BCZ5</accession>
<dbReference type="OrthoDB" id="9792269at2"/>
<dbReference type="Gene3D" id="3.40.50.2000">
    <property type="entry name" value="Glycogen Phosphorylase B"/>
    <property type="match status" value="2"/>
</dbReference>
<feature type="domain" description="DUF1972" evidence="1">
    <location>
        <begin position="3"/>
        <end position="173"/>
    </location>
</feature>
<dbReference type="RefSeq" id="WP_108688713.1">
    <property type="nucleotide sequence ID" value="NZ_QCYK01000003.1"/>
</dbReference>
<comment type="caution">
    <text evidence="2">The sequence shown here is derived from an EMBL/GenBank/DDBJ whole genome shotgun (WGS) entry which is preliminary data.</text>
</comment>
<dbReference type="AlphaFoldDB" id="A0A2T7BCZ5"/>
<proteinExistence type="predicted"/>
<dbReference type="InterPro" id="IPR015393">
    <property type="entry name" value="DUF1972"/>
</dbReference>
<sequence>MNIAIIGTRGIPNYYGGFEQFAAYLSAAMVASGHQVTVYCAHHHPWQQSTWKGVQLVHCYDPRVLGTAGQFIYDLQCIRHARRCHYDVILQLGYTSSSVWGWLLPRRKSVVTTNMDGLEWKRSKYPALVQRFLRVAERLAVRTSDHLVADSPGIQNYLRNKYDKEAVFIPYGASVFDQPDVRVPEKYGLVPFQYHLLIARMEPENNIETILDGAGERPFLVIGDTHNKFGRRMKAKYAHQPHIRFLEGIYDQQVLNNLRYFSRLYFHGHSVGGTNPSLLEAMASQALIVAHNNIFNRAVLGENGFYFRNARDVETLIKTVSRTEEQHHIDACVARIQEQYTHARIVQQYLQHFESILAARRGVKLLSFSR</sequence>
<reference evidence="2 3" key="1">
    <citation type="submission" date="2018-04" db="EMBL/GenBank/DDBJ databases">
        <title>Chitinophaga fuyangensis sp. nov., isolated from soil in a chemical factory.</title>
        <authorList>
            <person name="Chen K."/>
        </authorList>
    </citation>
    <scope>NUCLEOTIDE SEQUENCE [LARGE SCALE GENOMIC DNA]</scope>
    <source>
        <strain evidence="2 3">LY-1</strain>
    </source>
</reference>
<gene>
    <name evidence="2" type="ORF">DCC81_21390</name>
</gene>
<evidence type="ECO:0000313" key="3">
    <source>
        <dbReference type="Proteomes" id="UP000244450"/>
    </source>
</evidence>